<accession>A0A286UTA4</accession>
<feature type="compositionally biased region" description="Basic and acidic residues" evidence="2">
    <location>
        <begin position="101"/>
        <end position="117"/>
    </location>
</feature>
<feature type="compositionally biased region" description="Polar residues" evidence="2">
    <location>
        <begin position="170"/>
        <end position="179"/>
    </location>
</feature>
<organism evidence="3 4">
    <name type="scientific">Pyrrhoderma noxium</name>
    <dbReference type="NCBI Taxonomy" id="2282107"/>
    <lineage>
        <taxon>Eukaryota</taxon>
        <taxon>Fungi</taxon>
        <taxon>Dikarya</taxon>
        <taxon>Basidiomycota</taxon>
        <taxon>Agaricomycotina</taxon>
        <taxon>Agaricomycetes</taxon>
        <taxon>Hymenochaetales</taxon>
        <taxon>Hymenochaetaceae</taxon>
        <taxon>Pyrrhoderma</taxon>
    </lineage>
</organism>
<evidence type="ECO:0000256" key="2">
    <source>
        <dbReference type="SAM" id="MobiDB-lite"/>
    </source>
</evidence>
<feature type="compositionally biased region" description="Polar residues" evidence="2">
    <location>
        <begin position="140"/>
        <end position="152"/>
    </location>
</feature>
<feature type="region of interest" description="Disordered" evidence="2">
    <location>
        <begin position="201"/>
        <end position="228"/>
    </location>
</feature>
<feature type="coiled-coil region" evidence="1">
    <location>
        <begin position="580"/>
        <end position="704"/>
    </location>
</feature>
<protein>
    <submittedName>
        <fullName evidence="3">Uncharacterized protein</fullName>
    </submittedName>
</protein>
<feature type="compositionally biased region" description="Polar residues" evidence="2">
    <location>
        <begin position="277"/>
        <end position="289"/>
    </location>
</feature>
<feature type="compositionally biased region" description="Basic and acidic residues" evidence="2">
    <location>
        <begin position="160"/>
        <end position="169"/>
    </location>
</feature>
<dbReference type="Proteomes" id="UP000217199">
    <property type="component" value="Unassembled WGS sequence"/>
</dbReference>
<dbReference type="AlphaFoldDB" id="A0A286UTA4"/>
<comment type="caution">
    <text evidence="3">The sequence shown here is derived from an EMBL/GenBank/DDBJ whole genome shotgun (WGS) entry which is preliminary data.</text>
</comment>
<evidence type="ECO:0000313" key="3">
    <source>
        <dbReference type="EMBL" id="PAV22811.1"/>
    </source>
</evidence>
<feature type="region of interest" description="Disordered" evidence="2">
    <location>
        <begin position="428"/>
        <end position="458"/>
    </location>
</feature>
<keyword evidence="4" id="KW-1185">Reference proteome</keyword>
<gene>
    <name evidence="3" type="ORF">PNOK_0276800</name>
</gene>
<feature type="region of interest" description="Disordered" evidence="2">
    <location>
        <begin position="740"/>
        <end position="761"/>
    </location>
</feature>
<feature type="compositionally biased region" description="Polar residues" evidence="2">
    <location>
        <begin position="743"/>
        <end position="761"/>
    </location>
</feature>
<dbReference type="CDD" id="cd06503">
    <property type="entry name" value="ATP-synt_Fo_b"/>
    <property type="match status" value="1"/>
</dbReference>
<evidence type="ECO:0000313" key="4">
    <source>
        <dbReference type="Proteomes" id="UP000217199"/>
    </source>
</evidence>
<feature type="compositionally biased region" description="Low complexity" evidence="2">
    <location>
        <begin position="122"/>
        <end position="131"/>
    </location>
</feature>
<proteinExistence type="predicted"/>
<feature type="region of interest" description="Disordered" evidence="2">
    <location>
        <begin position="101"/>
        <end position="184"/>
    </location>
</feature>
<dbReference type="InParanoid" id="A0A286UTA4"/>
<feature type="region of interest" description="Disordered" evidence="2">
    <location>
        <begin position="277"/>
        <end position="304"/>
    </location>
</feature>
<dbReference type="EMBL" id="NBII01000002">
    <property type="protein sequence ID" value="PAV22811.1"/>
    <property type="molecule type" value="Genomic_DNA"/>
</dbReference>
<reference evidence="3 4" key="1">
    <citation type="journal article" date="2017" name="Mol. Ecol.">
        <title>Comparative and population genomic landscape of Phellinus noxius: A hypervariable fungus causing root rot in trees.</title>
        <authorList>
            <person name="Chung C.L."/>
            <person name="Lee T.J."/>
            <person name="Akiba M."/>
            <person name="Lee H.H."/>
            <person name="Kuo T.H."/>
            <person name="Liu D."/>
            <person name="Ke H.M."/>
            <person name="Yokoi T."/>
            <person name="Roa M.B."/>
            <person name="Lu M.J."/>
            <person name="Chang Y.Y."/>
            <person name="Ann P.J."/>
            <person name="Tsai J.N."/>
            <person name="Chen C.Y."/>
            <person name="Tzean S.S."/>
            <person name="Ota Y."/>
            <person name="Hattori T."/>
            <person name="Sahashi N."/>
            <person name="Liou R.F."/>
            <person name="Kikuchi T."/>
            <person name="Tsai I.J."/>
        </authorList>
    </citation>
    <scope>NUCLEOTIDE SEQUENCE [LARGE SCALE GENOMIC DNA]</scope>
    <source>
        <strain evidence="3 4">FFPRI411160</strain>
    </source>
</reference>
<evidence type="ECO:0000256" key="1">
    <source>
        <dbReference type="SAM" id="Coils"/>
    </source>
</evidence>
<name>A0A286UTA4_9AGAM</name>
<sequence length="761" mass="83737">MALSLIEKIDQAIVGGRITATGNDSQISSMTDCHNVGNGVVNPGLTELVTSSDPNKYALENVVNGLGGMMYQLSPMTYSYSPNIPTSKPQDPRKVLLRQRAEARTKVKCDTPSKRSSPDANSPLSQSQPSSVPFKRDMSSVKSILPNETMSPRSGIVRGCSERSNDLSKRSSNQTTNSTRKLDTKAIHTETSKVNKCVPNIQKDRPVSKEVGGSRYESDRSDELSNQASCVADRKVPVDLKPRSLVKTEKTLDKIIVVSKSDVKAYGEERCKKEVNSTQSISPINSQQKPNKDKGLAVNNGGELNKKSQNRICTTVVNSIKKEPSTDGIRVRFTNKDERLFKSESFPLFLPSTSNESIPTTPINPFGPSDSFVNVSNVSSPSWVANDLLYIPNPPCPRSRSFNLENDTNSLNGESWVHTYNERNPIPLLPHHLLHGDSQGNPRKRKRGELEDEFSGQLSPLKRRKSESFIRKGKLYESEITAAFGMSADSESSKSLSPIGRKLQRAALASRRKATSSLACTTLNSLGTSSKGNVTLKGSVTPVPDHSLESKKAVFDGFIAELEKTIQERDAALTECSTLRSKVEEQAKVLRKSRDELAQLEGQVKISHREEEPQVDVSEARRERDETLLALKEAQAEASASKQRYEKILSELAELKATIEVERQTVKAASEETSLALKKAQEAAEKAKEEIQSLEKQSDTLALELDGALGRLNDERRKREGADEMIRKVARILQGGSLKVDMKNTSPSNPIVLDSNTSESE</sequence>
<keyword evidence="1" id="KW-0175">Coiled coil</keyword>